<keyword evidence="3" id="KW-1185">Reference proteome</keyword>
<dbReference type="EMBL" id="VYGV01000016">
    <property type="protein sequence ID" value="NWF47180.1"/>
    <property type="molecule type" value="Genomic_DNA"/>
</dbReference>
<gene>
    <name evidence="2" type="ORF">F3K02_18265</name>
</gene>
<dbReference type="Proteomes" id="UP000545507">
    <property type="component" value="Unassembled WGS sequence"/>
</dbReference>
<dbReference type="RefSeq" id="WP_177137069.1">
    <property type="nucleotide sequence ID" value="NZ_VYGV01000016.1"/>
</dbReference>
<evidence type="ECO:0000256" key="1">
    <source>
        <dbReference type="SAM" id="MobiDB-lite"/>
    </source>
</evidence>
<name>A0A7Y8GYF8_9BURK</name>
<organism evidence="2 3">
    <name type="scientific">Hydrogenophaga aromaticivorans</name>
    <dbReference type="NCBI Taxonomy" id="2610898"/>
    <lineage>
        <taxon>Bacteria</taxon>
        <taxon>Pseudomonadati</taxon>
        <taxon>Pseudomonadota</taxon>
        <taxon>Betaproteobacteria</taxon>
        <taxon>Burkholderiales</taxon>
        <taxon>Comamonadaceae</taxon>
        <taxon>Hydrogenophaga</taxon>
    </lineage>
</organism>
<feature type="region of interest" description="Disordered" evidence="1">
    <location>
        <begin position="1"/>
        <end position="36"/>
    </location>
</feature>
<protein>
    <submittedName>
        <fullName evidence="2">Uncharacterized protein</fullName>
    </submittedName>
</protein>
<sequence>MNTPTDDTPQPEPRPRKGTGGGKESGKAAQTAWEQAHWNHSRVPSASELMAMGALFQGLTPHRMKQRQLAILREHVLQYRIRCGHLEIDRFMESIFETDFNLECYFKVHEARTSPFLHPLSRGLGKVTPFELASQLAWQCSIAPGVQLDEAPVMHAAGFFHACGHFWCAHPLEVAKRGTPQVSLSEVRQARRRMLRVDLDFLIRQVPKEGRLLRSLLLGAEAGDGVDIEQHARLLTVLHLWGERITFPWWTLVNGLKN</sequence>
<accession>A0A7Y8GYF8</accession>
<dbReference type="AlphaFoldDB" id="A0A7Y8GYF8"/>
<evidence type="ECO:0000313" key="2">
    <source>
        <dbReference type="EMBL" id="NWF47180.1"/>
    </source>
</evidence>
<comment type="caution">
    <text evidence="2">The sequence shown here is derived from an EMBL/GenBank/DDBJ whole genome shotgun (WGS) entry which is preliminary data.</text>
</comment>
<reference evidence="2 3" key="1">
    <citation type="submission" date="2019-09" db="EMBL/GenBank/DDBJ databases">
        <title>Hydrogenophaga aromatica sp. nov., isolated from a para-xylene-degrading enrichment culture.</title>
        <authorList>
            <person name="Tancsics A."/>
            <person name="Banerjee S."/>
        </authorList>
    </citation>
    <scope>NUCLEOTIDE SEQUENCE [LARGE SCALE GENOMIC DNA]</scope>
    <source>
        <strain evidence="2 3">D2P1</strain>
    </source>
</reference>
<proteinExistence type="predicted"/>
<evidence type="ECO:0000313" key="3">
    <source>
        <dbReference type="Proteomes" id="UP000545507"/>
    </source>
</evidence>